<keyword evidence="1" id="KW-0812">Transmembrane</keyword>
<sequence length="105" mass="10656">MKGLLFMVKHAVLADDVLTGEPTSETMITNECADGSDNYVPTFDAETRRWAYLVSGLVGIAGAVASLVSAVPGVPSWVAVVGGACALVGSGVAGLFGVHYAGVSR</sequence>
<protein>
    <submittedName>
        <fullName evidence="2">Holin</fullName>
    </submittedName>
</protein>
<keyword evidence="1" id="KW-1133">Transmembrane helix</keyword>
<evidence type="ECO:0000313" key="3">
    <source>
        <dbReference type="Proteomes" id="UP001160698"/>
    </source>
</evidence>
<evidence type="ECO:0000313" key="2">
    <source>
        <dbReference type="EMBL" id="UVX69682.1"/>
    </source>
</evidence>
<dbReference type="EMBL" id="OP072867">
    <property type="protein sequence ID" value="UVX69682.1"/>
    <property type="molecule type" value="Genomic_DNA"/>
</dbReference>
<dbReference type="Proteomes" id="UP001160698">
    <property type="component" value="Segment"/>
</dbReference>
<accession>A0ABY5TS66</accession>
<keyword evidence="1" id="KW-0472">Membrane</keyword>
<organism evidence="2 3">
    <name type="scientific">Bacteriophage sp</name>
    <dbReference type="NCBI Taxonomy" id="38018"/>
    <lineage>
        <taxon>Viruses</taxon>
    </lineage>
</organism>
<feature type="transmembrane region" description="Helical" evidence="1">
    <location>
        <begin position="77"/>
        <end position="101"/>
    </location>
</feature>
<reference evidence="2 3" key="1">
    <citation type="submission" date="2022-07" db="EMBL/GenBank/DDBJ databases">
        <authorList>
            <person name="Nishijima S."/>
        </authorList>
    </citation>
    <scope>NUCLEOTIDE SEQUENCE [LARGE SCALE GENOMIC DNA]</scope>
    <source>
        <strain evidence="2">4225_94495</strain>
    </source>
</reference>
<keyword evidence="3" id="KW-1185">Reference proteome</keyword>
<feature type="transmembrane region" description="Helical" evidence="1">
    <location>
        <begin position="50"/>
        <end position="71"/>
    </location>
</feature>
<name>A0ABY5TS66_9VIRU</name>
<proteinExistence type="predicted"/>
<evidence type="ECO:0000256" key="1">
    <source>
        <dbReference type="SAM" id="Phobius"/>
    </source>
</evidence>